<evidence type="ECO:0000256" key="2">
    <source>
        <dbReference type="SAM" id="Phobius"/>
    </source>
</evidence>
<comment type="caution">
    <text evidence="3">The sequence shown here is derived from an EMBL/GenBank/DDBJ whole genome shotgun (WGS) entry which is preliminary data.</text>
</comment>
<proteinExistence type="predicted"/>
<feature type="transmembrane region" description="Helical" evidence="2">
    <location>
        <begin position="42"/>
        <end position="60"/>
    </location>
</feature>
<evidence type="ECO:0000256" key="1">
    <source>
        <dbReference type="SAM" id="MobiDB-lite"/>
    </source>
</evidence>
<sequence>MVHKIRAQEQKDYFASEGESDPKRLEAQKQRDQEFLAGLKKVGLFVIGFLIFYAILRTILGLW</sequence>
<keyword evidence="2" id="KW-0472">Membrane</keyword>
<evidence type="ECO:0000313" key="3">
    <source>
        <dbReference type="EMBL" id="RRC90791.1"/>
    </source>
</evidence>
<gene>
    <name evidence="3" type="ORF">EII39_10890</name>
</gene>
<dbReference type="EMBL" id="RQZI01000016">
    <property type="protein sequence ID" value="RRC90791.1"/>
    <property type="molecule type" value="Genomic_DNA"/>
</dbReference>
<keyword evidence="2" id="KW-1133">Transmembrane helix</keyword>
<reference evidence="3 4" key="1">
    <citation type="submission" date="2018-11" db="EMBL/GenBank/DDBJ databases">
        <title>Genomes From Bacteria Associated with the Canine Oral Cavity: a Test Case for Automated Genome-Based Taxonomic Assignment.</title>
        <authorList>
            <person name="Coil D.A."/>
            <person name="Jospin G."/>
            <person name="Darling A.E."/>
            <person name="Wallis C."/>
            <person name="Davis I.J."/>
            <person name="Harris S."/>
            <person name="Eisen J.A."/>
            <person name="Holcombe L.J."/>
            <person name="O'Flynn C."/>
        </authorList>
    </citation>
    <scope>NUCLEOTIDE SEQUENCE [LARGE SCALE GENOMIC DNA]</scope>
    <source>
        <strain evidence="3 4">OH953</strain>
    </source>
</reference>
<protein>
    <submittedName>
        <fullName evidence="3">Uncharacterized protein</fullName>
    </submittedName>
</protein>
<dbReference type="AlphaFoldDB" id="A0A3P1S0E2"/>
<organism evidence="3 4">
    <name type="scientific">Streptococcus sanguinis</name>
    <dbReference type="NCBI Taxonomy" id="1305"/>
    <lineage>
        <taxon>Bacteria</taxon>
        <taxon>Bacillati</taxon>
        <taxon>Bacillota</taxon>
        <taxon>Bacilli</taxon>
        <taxon>Lactobacillales</taxon>
        <taxon>Streptococcaceae</taxon>
        <taxon>Streptococcus</taxon>
    </lineage>
</organism>
<dbReference type="Proteomes" id="UP000277597">
    <property type="component" value="Unassembled WGS sequence"/>
</dbReference>
<feature type="region of interest" description="Disordered" evidence="1">
    <location>
        <begin position="1"/>
        <end position="26"/>
    </location>
</feature>
<accession>A0A3P1S0E2</accession>
<evidence type="ECO:0000313" key="4">
    <source>
        <dbReference type="Proteomes" id="UP000277597"/>
    </source>
</evidence>
<name>A0A3P1S0E2_STRSA</name>
<keyword evidence="2" id="KW-0812">Transmembrane</keyword>